<gene>
    <name evidence="1" type="ORF">DB31_8471</name>
</gene>
<protein>
    <submittedName>
        <fullName evidence="1">Uncharacterized protein</fullName>
    </submittedName>
</protein>
<dbReference type="STRING" id="394096.DB31_8471"/>
<name>A0A085WHF5_9BACT</name>
<reference evidence="1 2" key="1">
    <citation type="submission" date="2014-04" db="EMBL/GenBank/DDBJ databases">
        <title>Genome assembly of Hyalangium minutum DSM 14724.</title>
        <authorList>
            <person name="Sharma G."/>
            <person name="Subramanian S."/>
        </authorList>
    </citation>
    <scope>NUCLEOTIDE SEQUENCE [LARGE SCALE GENOMIC DNA]</scope>
    <source>
        <strain evidence="1 2">DSM 14724</strain>
    </source>
</reference>
<comment type="caution">
    <text evidence="1">The sequence shown here is derived from an EMBL/GenBank/DDBJ whole genome shotgun (WGS) entry which is preliminary data.</text>
</comment>
<dbReference type="AlphaFoldDB" id="A0A085WHF5"/>
<dbReference type="PATRIC" id="fig|394096.3.peg.4512"/>
<accession>A0A085WHF5</accession>
<evidence type="ECO:0000313" key="1">
    <source>
        <dbReference type="EMBL" id="KFE67118.1"/>
    </source>
</evidence>
<dbReference type="OrthoDB" id="5502956at2"/>
<dbReference type="EMBL" id="JMCB01000008">
    <property type="protein sequence ID" value="KFE67118.1"/>
    <property type="molecule type" value="Genomic_DNA"/>
</dbReference>
<dbReference type="Proteomes" id="UP000028725">
    <property type="component" value="Unassembled WGS sequence"/>
</dbReference>
<evidence type="ECO:0000313" key="2">
    <source>
        <dbReference type="Proteomes" id="UP000028725"/>
    </source>
</evidence>
<proteinExistence type="predicted"/>
<dbReference type="RefSeq" id="WP_044191114.1">
    <property type="nucleotide sequence ID" value="NZ_JMCB01000008.1"/>
</dbReference>
<sequence length="215" mass="24274">MIGRIQEHLEAIYGITCEARAETFVVDREAAVQLGSTGRAEEELLVAGGAGEEELELALYLAPSLLDRLKPYEAGPVGHILDGDLDGYCQLAEGVSHFLYVAHTAAHGRALSLLELEAQAEVDKFAVCLLHRWGEGVKAWSEELRRRLFERVSYRPRLSTQERWRYEEANRLSRSFCTRLMGHVAGRRLDRLLSDLRYAYRLGAEAKLRHFSSGM</sequence>
<organism evidence="1 2">
    <name type="scientific">Hyalangium minutum</name>
    <dbReference type="NCBI Taxonomy" id="394096"/>
    <lineage>
        <taxon>Bacteria</taxon>
        <taxon>Pseudomonadati</taxon>
        <taxon>Myxococcota</taxon>
        <taxon>Myxococcia</taxon>
        <taxon>Myxococcales</taxon>
        <taxon>Cystobacterineae</taxon>
        <taxon>Archangiaceae</taxon>
        <taxon>Hyalangium</taxon>
    </lineage>
</organism>
<keyword evidence="2" id="KW-1185">Reference proteome</keyword>